<keyword evidence="6" id="KW-0460">Magnesium</keyword>
<evidence type="ECO:0000313" key="14">
    <source>
        <dbReference type="Proteomes" id="UP000765160"/>
    </source>
</evidence>
<gene>
    <name evidence="13" type="ORF">HB662_27800</name>
</gene>
<dbReference type="InterPro" id="IPR022630">
    <property type="entry name" value="S-AdoMet_synt_C"/>
</dbReference>
<dbReference type="SUPFAM" id="SSF55973">
    <property type="entry name" value="S-adenosylmethionine synthetase"/>
    <property type="match status" value="3"/>
</dbReference>
<feature type="domain" description="S-adenosylmethionine synthetase N-terminal" evidence="10">
    <location>
        <begin position="5"/>
        <end position="97"/>
    </location>
</feature>
<dbReference type="GO" id="GO:0004478">
    <property type="term" value="F:methionine adenosyltransferase activity"/>
    <property type="evidence" value="ECO:0007669"/>
    <property type="project" value="UniProtKB-EC"/>
</dbReference>
<dbReference type="EMBL" id="JAAVTX010000011">
    <property type="protein sequence ID" value="NKE48604.1"/>
    <property type="molecule type" value="Genomic_DNA"/>
</dbReference>
<keyword evidence="2 13" id="KW-0808">Transferase</keyword>
<keyword evidence="7" id="KW-0630">Potassium</keyword>
<dbReference type="InterPro" id="IPR002133">
    <property type="entry name" value="S-AdoMet_synthetase"/>
</dbReference>
<evidence type="ECO:0000313" key="13">
    <source>
        <dbReference type="EMBL" id="NKE48604.1"/>
    </source>
</evidence>
<keyword evidence="4" id="KW-0547">Nucleotide-binding</keyword>
<keyword evidence="1" id="KW-0554">One-carbon metabolism</keyword>
<organism evidence="13 14">
    <name type="scientific">Falsiroseomonas frigidaquae</name>
    <dbReference type="NCBI Taxonomy" id="487318"/>
    <lineage>
        <taxon>Bacteria</taxon>
        <taxon>Pseudomonadati</taxon>
        <taxon>Pseudomonadota</taxon>
        <taxon>Alphaproteobacteria</taxon>
        <taxon>Acetobacterales</taxon>
        <taxon>Roseomonadaceae</taxon>
        <taxon>Falsiroseomonas</taxon>
    </lineage>
</organism>
<evidence type="ECO:0000259" key="12">
    <source>
        <dbReference type="Pfam" id="PF02773"/>
    </source>
</evidence>
<evidence type="ECO:0000256" key="1">
    <source>
        <dbReference type="ARBA" id="ARBA00022563"/>
    </source>
</evidence>
<dbReference type="EC" id="2.5.1.6" evidence="8"/>
<name>A0ABX1F8P9_9PROT</name>
<sequence length="393" mass="40865">MRDGMIFTSESVTPGHPDKLCDRISDAAVDAFLQQDARARAVVECAVATGIVFIAARFAAEAAVDLPSLARRVIAEAGYVGEGFDARTCSILTSISELPAAARAPHEAARDEEHEVEALSATEQANVFGYATDETATLMPAPLVIAHRLARALDAARGNLPWLAPDGKTQAGVLYGGGRAAGLSSVALTVATLPGAPRAGALAAALREQVVVPALADALLPLTPRTEIHVNAGGPFAIGGPSRHAGLTGRKNGIDTYGEAARQSGAALSGKDPSRIDRIGAYAARHAAKCVVAAGLARRCEVHLGYVIGHARPVSVAVECFGSAVVAEQEIARRVAATFDFRPAAIERRFALRSRAQAAGAAGFFRPLAVYGQMGREDLAVPWEETGEAALLR</sequence>
<dbReference type="Pfam" id="PF02772">
    <property type="entry name" value="S-AdoMet_synt_M"/>
    <property type="match status" value="1"/>
</dbReference>
<evidence type="ECO:0000256" key="6">
    <source>
        <dbReference type="ARBA" id="ARBA00022842"/>
    </source>
</evidence>
<feature type="domain" description="S-adenosylmethionine synthetase C-terminal" evidence="12">
    <location>
        <begin position="238"/>
        <end position="384"/>
    </location>
</feature>
<evidence type="ECO:0000256" key="8">
    <source>
        <dbReference type="NCBIfam" id="TIGR01034"/>
    </source>
</evidence>
<dbReference type="NCBIfam" id="TIGR01034">
    <property type="entry name" value="metK"/>
    <property type="match status" value="1"/>
</dbReference>
<proteinExistence type="inferred from homology"/>
<dbReference type="InterPro" id="IPR022628">
    <property type="entry name" value="S-AdoMet_synt_N"/>
</dbReference>
<dbReference type="CDD" id="cd18079">
    <property type="entry name" value="S-AdoMet_synt"/>
    <property type="match status" value="1"/>
</dbReference>
<evidence type="ECO:0000256" key="5">
    <source>
        <dbReference type="ARBA" id="ARBA00022840"/>
    </source>
</evidence>
<dbReference type="InterPro" id="IPR022629">
    <property type="entry name" value="S-AdoMet_synt_central"/>
</dbReference>
<dbReference type="Gene3D" id="3.30.300.10">
    <property type="match status" value="3"/>
</dbReference>
<evidence type="ECO:0000256" key="2">
    <source>
        <dbReference type="ARBA" id="ARBA00022679"/>
    </source>
</evidence>
<evidence type="ECO:0000256" key="3">
    <source>
        <dbReference type="ARBA" id="ARBA00022723"/>
    </source>
</evidence>
<dbReference type="PANTHER" id="PTHR11964">
    <property type="entry name" value="S-ADENOSYLMETHIONINE SYNTHETASE"/>
    <property type="match status" value="1"/>
</dbReference>
<dbReference type="Proteomes" id="UP000765160">
    <property type="component" value="Unassembled WGS sequence"/>
</dbReference>
<evidence type="ECO:0000259" key="10">
    <source>
        <dbReference type="Pfam" id="PF00438"/>
    </source>
</evidence>
<dbReference type="Pfam" id="PF00438">
    <property type="entry name" value="S-AdoMet_synt_N"/>
    <property type="match status" value="1"/>
</dbReference>
<evidence type="ECO:0000256" key="7">
    <source>
        <dbReference type="ARBA" id="ARBA00022958"/>
    </source>
</evidence>
<evidence type="ECO:0000256" key="9">
    <source>
        <dbReference type="RuleBase" id="RU004462"/>
    </source>
</evidence>
<keyword evidence="3" id="KW-0479">Metal-binding</keyword>
<keyword evidence="14" id="KW-1185">Reference proteome</keyword>
<evidence type="ECO:0000256" key="4">
    <source>
        <dbReference type="ARBA" id="ARBA00022741"/>
    </source>
</evidence>
<dbReference type="Pfam" id="PF02773">
    <property type="entry name" value="S-AdoMet_synt_C"/>
    <property type="match status" value="1"/>
</dbReference>
<feature type="domain" description="S-adenosylmethionine synthetase central" evidence="11">
    <location>
        <begin position="120"/>
        <end position="236"/>
    </location>
</feature>
<evidence type="ECO:0000259" key="11">
    <source>
        <dbReference type="Pfam" id="PF02772"/>
    </source>
</evidence>
<comment type="caution">
    <text evidence="13">The sequence shown here is derived from an EMBL/GenBank/DDBJ whole genome shotgun (WGS) entry which is preliminary data.</text>
</comment>
<keyword evidence="5" id="KW-0067">ATP-binding</keyword>
<dbReference type="RefSeq" id="WP_168055168.1">
    <property type="nucleotide sequence ID" value="NZ_JAATJR010000011.1"/>
</dbReference>
<reference evidence="13 14" key="1">
    <citation type="submission" date="2020-03" db="EMBL/GenBank/DDBJ databases">
        <title>Roseomonas selenitidurans sp. nov. isolated from soil.</title>
        <authorList>
            <person name="Liu H."/>
        </authorList>
    </citation>
    <scope>NUCLEOTIDE SEQUENCE [LARGE SCALE GENOMIC DNA]</scope>
    <source>
        <strain evidence="13 14">JCM 15073</strain>
    </source>
</reference>
<accession>A0ABX1F8P9</accession>
<dbReference type="InterPro" id="IPR022636">
    <property type="entry name" value="S-AdoMet_synthetase_sfam"/>
</dbReference>
<dbReference type="PIRSF" id="PIRSF000497">
    <property type="entry name" value="MAT"/>
    <property type="match status" value="1"/>
</dbReference>
<protein>
    <recommendedName>
        <fullName evidence="8">Methionine adenosyltransferase</fullName>
        <ecNumber evidence="8">2.5.1.6</ecNumber>
    </recommendedName>
</protein>
<comment type="similarity">
    <text evidence="9">Belongs to the AdoMet synthase family.</text>
</comment>